<dbReference type="RefSeq" id="WP_079686904.1">
    <property type="nucleotide sequence ID" value="NZ_FUZU01000001.1"/>
</dbReference>
<organism evidence="1 2">
    <name type="scientific">Ohtaekwangia koreensis</name>
    <dbReference type="NCBI Taxonomy" id="688867"/>
    <lineage>
        <taxon>Bacteria</taxon>
        <taxon>Pseudomonadati</taxon>
        <taxon>Bacteroidota</taxon>
        <taxon>Cytophagia</taxon>
        <taxon>Cytophagales</taxon>
        <taxon>Fulvivirgaceae</taxon>
        <taxon>Ohtaekwangia</taxon>
    </lineage>
</organism>
<accession>A0A1T5KQ16</accession>
<evidence type="ECO:0000313" key="2">
    <source>
        <dbReference type="Proteomes" id="UP000190961"/>
    </source>
</evidence>
<dbReference type="Gene3D" id="3.40.50.300">
    <property type="entry name" value="P-loop containing nucleotide triphosphate hydrolases"/>
    <property type="match status" value="1"/>
</dbReference>
<sequence length="873" mass="101208">MKEKKLYNNAIIPDDLYVHRDADRKLREIILRMSKPAYVSVARQMGKTNLLIQTKRALENENSRYVYIDITNKFESAQDCFRYIINQILNANESIKEFQEAAQVILAKRKNNSASPTEEYQNEMREILKRYPGTIVVFLDEVDDLRKHSFSDDIFGQIRKNYFINETYPVLKRVTYVLSGVIDPEKLIKTKENSPFNIAIPIYLDDFTFEQFLEFVSKSGLELGSDIKEYIYDWLRGNPRMTFEILSLIEDEQLQGELITKGTVDKAITDFYLTNFKNPPIDHIRDLIKHNTEVRKALIKLKKGESLELSDDVINKFYLFGITSTKIDKKNLRIKNRVIEESLSDAWLNSIELEKKGYYDYGCERIKQGDYEGGIKILLEFLQNEPKGNFANLAKYEIGIAYYELGNHEFSNQYLLEKPISMDLSPESYFTQINYIGANFIKLGKRQVASKYFDEIIHNSHNPSAVINAYVNKGECLLNDEENYNAENTEFTYLQALNYVSEHKEEIPTRNSLLALINYRLGYIYRLENKPLAAEKFREALQFVEIHAKPTIILFIITCEDSSEIKKSLFKEVTDLIIESEIAFKETTLTIPLFSEIQLALILSNLVELELEDDFQRLLHYALNDLYSGAIEEYRLLFKVAETSLTSKNLKAAQWLYKRVITFDGIDPQIERKSALIAGLVESSHNSQASISYLLRYIKVFNEFDNFHESLTLIDFDAFIRVIDYFRAAKKYDDAFNTALIIEKHFSTGLSSEGKADSVVILFYIMDYYAYSGNVDSSVQYGNKILSLISEVKPSLNSLSYVDRRGLDNIQKQTRGLMNSLRTVRQIEPIKLGKREPGRNEYVKVRYKNGSEIVTKYKKVMDEISKGECIIIE</sequence>
<dbReference type="SUPFAM" id="SSF48452">
    <property type="entry name" value="TPR-like"/>
    <property type="match status" value="2"/>
</dbReference>
<keyword evidence="2" id="KW-1185">Reference proteome</keyword>
<evidence type="ECO:0000313" key="1">
    <source>
        <dbReference type="EMBL" id="SKC65750.1"/>
    </source>
</evidence>
<dbReference type="AlphaFoldDB" id="A0A1T5KQ16"/>
<dbReference type="Gene3D" id="1.25.40.10">
    <property type="entry name" value="Tetratricopeptide repeat domain"/>
    <property type="match status" value="1"/>
</dbReference>
<gene>
    <name evidence="1" type="ORF">SAMN05660236_2451</name>
</gene>
<dbReference type="OrthoDB" id="6395529at2"/>
<dbReference type="EMBL" id="FUZU01000001">
    <property type="protein sequence ID" value="SKC65750.1"/>
    <property type="molecule type" value="Genomic_DNA"/>
</dbReference>
<protein>
    <submittedName>
        <fullName evidence="1">AAA-like domain-containing protein</fullName>
    </submittedName>
</protein>
<reference evidence="1 2" key="1">
    <citation type="submission" date="2017-02" db="EMBL/GenBank/DDBJ databases">
        <authorList>
            <person name="Peterson S.W."/>
        </authorList>
    </citation>
    <scope>NUCLEOTIDE SEQUENCE [LARGE SCALE GENOMIC DNA]</scope>
    <source>
        <strain evidence="1 2">DSM 25262</strain>
    </source>
</reference>
<dbReference type="InterPro" id="IPR011990">
    <property type="entry name" value="TPR-like_helical_dom_sf"/>
</dbReference>
<dbReference type="SUPFAM" id="SSF52540">
    <property type="entry name" value="P-loop containing nucleoside triphosphate hydrolases"/>
    <property type="match status" value="1"/>
</dbReference>
<proteinExistence type="predicted"/>
<dbReference type="Pfam" id="PF14516">
    <property type="entry name" value="AAA_35"/>
    <property type="match status" value="1"/>
</dbReference>
<name>A0A1T5KQ16_9BACT</name>
<dbReference type="Proteomes" id="UP000190961">
    <property type="component" value="Unassembled WGS sequence"/>
</dbReference>
<dbReference type="InterPro" id="IPR027417">
    <property type="entry name" value="P-loop_NTPase"/>
</dbReference>
<dbReference type="STRING" id="688867.SAMN05660236_2451"/>